<dbReference type="EMBL" id="VZUQ01000073">
    <property type="protein sequence ID" value="KAB1178932.1"/>
    <property type="molecule type" value="Genomic_DNA"/>
</dbReference>
<protein>
    <submittedName>
        <fullName evidence="1">Uncharacterized protein</fullName>
    </submittedName>
</protein>
<evidence type="ECO:0000313" key="1">
    <source>
        <dbReference type="EMBL" id="KAB1178932.1"/>
    </source>
</evidence>
<sequence length="155" mass="17785">MDILNAIPKNGISFNYRGSHIDAELRPLWRISLLVIILMRLCSGNKANSKKIQALYSLVASEKKRKIYSSRSTNNEYLNIRFDPLVDRAIDIGVGHGLFKLDDAKSIVLTDKGISFGKRIEEDDNVFILEKNFMKQFKKSFFTEQRINSLITGER</sequence>
<comment type="caution">
    <text evidence="1">The sequence shown here is derived from an EMBL/GenBank/DDBJ whole genome shotgun (WGS) entry which is preliminary data.</text>
</comment>
<dbReference type="RefSeq" id="WP_151183010.1">
    <property type="nucleotide sequence ID" value="NZ_VZUQ01000073.1"/>
</dbReference>
<dbReference type="Proteomes" id="UP000480943">
    <property type="component" value="Unassembled WGS sequence"/>
</dbReference>
<reference evidence="1 2" key="1">
    <citation type="submission" date="2019-09" db="EMBL/GenBank/DDBJ databases">
        <title>Photobacterium damselae subsp. damselae CDC-2227-81, a human clinical isolate.</title>
        <authorList>
            <person name="Osorio C.R."/>
        </authorList>
    </citation>
    <scope>NUCLEOTIDE SEQUENCE [LARGE SCALE GENOMIC DNA]</scope>
    <source>
        <strain evidence="1 2">CDC-2227-81</strain>
    </source>
</reference>
<dbReference type="AlphaFoldDB" id="A0AAD3WTX0"/>
<organism evidence="1 2">
    <name type="scientific">Photobacterium damselae subsp. damselae</name>
    <name type="common">Listonella damsela</name>
    <dbReference type="NCBI Taxonomy" id="85581"/>
    <lineage>
        <taxon>Bacteria</taxon>
        <taxon>Pseudomonadati</taxon>
        <taxon>Pseudomonadota</taxon>
        <taxon>Gammaproteobacteria</taxon>
        <taxon>Vibrionales</taxon>
        <taxon>Vibrionaceae</taxon>
        <taxon>Photobacterium</taxon>
    </lineage>
</organism>
<proteinExistence type="predicted"/>
<gene>
    <name evidence="1" type="ORF">F6450_14655</name>
</gene>
<evidence type="ECO:0000313" key="2">
    <source>
        <dbReference type="Proteomes" id="UP000480943"/>
    </source>
</evidence>
<accession>A0AAD3WTX0</accession>
<name>A0AAD3WTX0_PHODD</name>